<feature type="region of interest" description="Disordered" evidence="1">
    <location>
        <begin position="55"/>
        <end position="81"/>
    </location>
</feature>
<gene>
    <name evidence="2" type="ORF">B0T18DRAFT_16804</name>
</gene>
<organism evidence="2 3">
    <name type="scientific">Schizothecium vesticola</name>
    <dbReference type="NCBI Taxonomy" id="314040"/>
    <lineage>
        <taxon>Eukaryota</taxon>
        <taxon>Fungi</taxon>
        <taxon>Dikarya</taxon>
        <taxon>Ascomycota</taxon>
        <taxon>Pezizomycotina</taxon>
        <taxon>Sordariomycetes</taxon>
        <taxon>Sordariomycetidae</taxon>
        <taxon>Sordariales</taxon>
        <taxon>Schizotheciaceae</taxon>
        <taxon>Schizothecium</taxon>
    </lineage>
</organism>
<reference evidence="2" key="1">
    <citation type="submission" date="2023-06" db="EMBL/GenBank/DDBJ databases">
        <title>Genome-scale phylogeny and comparative genomics of the fungal order Sordariales.</title>
        <authorList>
            <consortium name="Lawrence Berkeley National Laboratory"/>
            <person name="Hensen N."/>
            <person name="Bonometti L."/>
            <person name="Westerberg I."/>
            <person name="Brannstrom I.O."/>
            <person name="Guillou S."/>
            <person name="Cros-Aarteil S."/>
            <person name="Calhoun S."/>
            <person name="Haridas S."/>
            <person name="Kuo A."/>
            <person name="Mondo S."/>
            <person name="Pangilinan J."/>
            <person name="Riley R."/>
            <person name="LaButti K."/>
            <person name="Andreopoulos B."/>
            <person name="Lipzen A."/>
            <person name="Chen C."/>
            <person name="Yanf M."/>
            <person name="Daum C."/>
            <person name="Ng V."/>
            <person name="Clum A."/>
            <person name="Steindorff A."/>
            <person name="Ohm R."/>
            <person name="Martin F."/>
            <person name="Silar P."/>
            <person name="Natvig D."/>
            <person name="Lalanne C."/>
            <person name="Gautier V."/>
            <person name="Ament-velasquez S.L."/>
            <person name="Kruys A."/>
            <person name="Hutchinson M.I."/>
            <person name="Powell A.J."/>
            <person name="Barry K."/>
            <person name="Miller A.N."/>
            <person name="Grigoriev I.V."/>
            <person name="Debuchy R."/>
            <person name="Gladieux P."/>
            <person name="Thoren M.H."/>
            <person name="Johannesson H."/>
        </authorList>
    </citation>
    <scope>NUCLEOTIDE SEQUENCE</scope>
    <source>
        <strain evidence="2">SMH3187-1</strain>
    </source>
</reference>
<keyword evidence="3" id="KW-1185">Reference proteome</keyword>
<comment type="caution">
    <text evidence="2">The sequence shown here is derived from an EMBL/GenBank/DDBJ whole genome shotgun (WGS) entry which is preliminary data.</text>
</comment>
<accession>A0AA40KBV4</accession>
<dbReference type="EMBL" id="JAUKUD010000001">
    <property type="protein sequence ID" value="KAK0753508.1"/>
    <property type="molecule type" value="Genomic_DNA"/>
</dbReference>
<evidence type="ECO:0000313" key="2">
    <source>
        <dbReference type="EMBL" id="KAK0753508.1"/>
    </source>
</evidence>
<proteinExistence type="predicted"/>
<protein>
    <submittedName>
        <fullName evidence="2">Uncharacterized protein</fullName>
    </submittedName>
</protein>
<dbReference type="Proteomes" id="UP001172155">
    <property type="component" value="Unassembled WGS sequence"/>
</dbReference>
<sequence length="334" mass="36051">MTSNSERSEPVSLNPSDSCNQVRHMANMLSVDALIPMLTLLCYKTLLNGETLTCGPRQVHRRPKTDQTERTSPHVRQRPPPAFPLIRLLGARDKHQLYRLCLGERPRRPPDGRTETGECPSTASLTEFFHESMVFQTCHNTVSREGNKGCGNCIVQGKACSLRELGSGLGIGSGNPNGSANPDLAAKGEEGFGMLQWGQAALCTLGLGSSLFIPLRQSPGGGATLIAACSFASRRERSNHQRRAAARRGTPSIDSIAWRGPSTPPLRPLGVVVRPTAAAGGRTRPGSLRSGTVTLVLAIFVLGGLDRRRARGARAIALRRAMFRFGWGFHVTAR</sequence>
<feature type="region of interest" description="Disordered" evidence="1">
    <location>
        <begin position="238"/>
        <end position="259"/>
    </location>
</feature>
<name>A0AA40KBV4_9PEZI</name>
<evidence type="ECO:0000256" key="1">
    <source>
        <dbReference type="SAM" id="MobiDB-lite"/>
    </source>
</evidence>
<dbReference type="AlphaFoldDB" id="A0AA40KBV4"/>
<evidence type="ECO:0000313" key="3">
    <source>
        <dbReference type="Proteomes" id="UP001172155"/>
    </source>
</evidence>